<protein>
    <submittedName>
        <fullName evidence="1">Uncharacterized protein</fullName>
    </submittedName>
</protein>
<dbReference type="EMBL" id="MT142513">
    <property type="protein sequence ID" value="QJA83591.1"/>
    <property type="molecule type" value="Genomic_DNA"/>
</dbReference>
<reference evidence="1" key="1">
    <citation type="submission" date="2020-03" db="EMBL/GenBank/DDBJ databases">
        <title>The deep terrestrial virosphere.</title>
        <authorList>
            <person name="Holmfeldt K."/>
            <person name="Nilsson E."/>
            <person name="Simone D."/>
            <person name="Lopez-Fernandez M."/>
            <person name="Wu X."/>
            <person name="de Brujin I."/>
            <person name="Lundin D."/>
            <person name="Andersson A."/>
            <person name="Bertilsson S."/>
            <person name="Dopson M."/>
        </authorList>
    </citation>
    <scope>NUCLEOTIDE SEQUENCE</scope>
    <source>
        <strain evidence="1">MM415A00274</strain>
        <strain evidence="2">MM415B05169</strain>
    </source>
</reference>
<accession>A0A6M3KPQ1</accession>
<organism evidence="1">
    <name type="scientific">viral metagenome</name>
    <dbReference type="NCBI Taxonomy" id="1070528"/>
    <lineage>
        <taxon>unclassified sequences</taxon>
        <taxon>metagenomes</taxon>
        <taxon>organismal metagenomes</taxon>
    </lineage>
</organism>
<dbReference type="AlphaFoldDB" id="A0A6M3KPQ1"/>
<gene>
    <name evidence="1" type="ORF">MM415A00274_0048</name>
    <name evidence="2" type="ORF">MM415B05169_0009</name>
</gene>
<dbReference type="EMBL" id="MT143345">
    <property type="protein sequence ID" value="QJA95806.1"/>
    <property type="molecule type" value="Genomic_DNA"/>
</dbReference>
<sequence>MLYQGYEIYSIQELFSEKPTYVIKKNGNKMMTYVYEYSIPPHADVYKCRRGYKIRWSAFYVDTRKELIPQLIDRFN</sequence>
<evidence type="ECO:0000313" key="1">
    <source>
        <dbReference type="EMBL" id="QJA83591.1"/>
    </source>
</evidence>
<name>A0A6M3KPQ1_9ZZZZ</name>
<evidence type="ECO:0000313" key="2">
    <source>
        <dbReference type="EMBL" id="QJA95806.1"/>
    </source>
</evidence>
<proteinExistence type="predicted"/>